<evidence type="ECO:0000313" key="19">
    <source>
        <dbReference type="Proteomes" id="UP000486351"/>
    </source>
</evidence>
<dbReference type="Proteomes" id="UP000441208">
    <property type="component" value="Unassembled WGS sequence"/>
</dbReference>
<comment type="caution">
    <text evidence="3">The sequence shown here is derived from an EMBL/GenBank/DDBJ whole genome shotgun (WGS) entry which is preliminary data.</text>
</comment>
<evidence type="ECO:0000313" key="10">
    <source>
        <dbReference type="EMBL" id="KAE9262596.1"/>
    </source>
</evidence>
<name>A0A6A3PE22_9STRA</name>
<dbReference type="Proteomes" id="UP000429523">
    <property type="component" value="Unassembled WGS sequence"/>
</dbReference>
<accession>A0A6A3PE22</accession>
<gene>
    <name evidence="9" type="ORF">PF001_g32995</name>
    <name evidence="8" type="ORF">PF002_g33121</name>
    <name evidence="6" type="ORF">PF004_g32609</name>
    <name evidence="7" type="ORF">PF005_g32651</name>
    <name evidence="5" type="ORF">PF006_g33068</name>
    <name evidence="3" type="ORF">PF007_g32604</name>
    <name evidence="10" type="ORF">PF008_g32560</name>
    <name evidence="1" type="ORF">PF009_g32968</name>
    <name evidence="4" type="ORF">PF010_g32470</name>
    <name evidence="2" type="ORF">PF011_g32268</name>
</gene>
<dbReference type="EMBL" id="QXFY01009401">
    <property type="protein sequence ID" value="KAE9262596.1"/>
    <property type="molecule type" value="Genomic_DNA"/>
</dbReference>
<dbReference type="AlphaFoldDB" id="A0A6A3PE22"/>
<reference evidence="11 12" key="1">
    <citation type="submission" date="2018-08" db="EMBL/GenBank/DDBJ databases">
        <title>Genomic investigation of the strawberry pathogen Phytophthora fragariae indicates pathogenicity is determined by transcriptional variation in three key races.</title>
        <authorList>
            <person name="Adams T.M."/>
            <person name="Armitage A.D."/>
            <person name="Sobczyk M.K."/>
            <person name="Bates H.J."/>
            <person name="Dunwell J.M."/>
            <person name="Nellist C.F."/>
            <person name="Harrison R.J."/>
        </authorList>
    </citation>
    <scope>NUCLEOTIDE SEQUENCE [LARGE SCALE GENOMIC DNA]</scope>
    <source>
        <strain evidence="9 13">A4</strain>
        <strain evidence="8 14">BC-1</strain>
        <strain evidence="6 18">BC-23</strain>
        <strain evidence="7 12">NOV-27</strain>
        <strain evidence="5 15">NOV-5</strain>
        <strain evidence="3 16">NOV-71</strain>
        <strain evidence="10 19">NOV-77</strain>
        <strain evidence="1 11">NOV-9</strain>
        <strain evidence="4 20">ONT-3</strain>
        <strain evidence="2 17">SCRP245</strain>
    </source>
</reference>
<evidence type="ECO:0000313" key="20">
    <source>
        <dbReference type="Proteomes" id="UP000488956"/>
    </source>
</evidence>
<evidence type="ECO:0000313" key="14">
    <source>
        <dbReference type="Proteomes" id="UP000440367"/>
    </source>
</evidence>
<dbReference type="OrthoDB" id="10282016at2759"/>
<evidence type="ECO:0000313" key="17">
    <source>
        <dbReference type="Proteomes" id="UP000460718"/>
    </source>
</evidence>
<dbReference type="EMBL" id="QXGB01008406">
    <property type="protein sequence ID" value="KAE9157936.1"/>
    <property type="molecule type" value="Genomic_DNA"/>
</dbReference>
<evidence type="ECO:0000313" key="3">
    <source>
        <dbReference type="EMBL" id="KAE9054531.1"/>
    </source>
</evidence>
<evidence type="ECO:0000313" key="7">
    <source>
        <dbReference type="EMBL" id="KAE9157936.1"/>
    </source>
</evidence>
<sequence length="55" mass="6060">MSVGLLAHSRAQLLLIRTDILAYEQVCDLSSTAMMVRTDTVTEDSSNNLYTIRAA</sequence>
<dbReference type="Proteomes" id="UP000440367">
    <property type="component" value="Unassembled WGS sequence"/>
</dbReference>
<dbReference type="EMBL" id="QXGC01010881">
    <property type="protein sequence ID" value="KAE9156394.1"/>
    <property type="molecule type" value="Genomic_DNA"/>
</dbReference>
<dbReference type="Proteomes" id="UP000476176">
    <property type="component" value="Unassembled WGS sequence"/>
</dbReference>
<dbReference type="Proteomes" id="UP000460718">
    <property type="component" value="Unassembled WGS sequence"/>
</dbReference>
<dbReference type="EMBL" id="QXGD01009078">
    <property type="protein sequence ID" value="KAE9158368.1"/>
    <property type="molecule type" value="Genomic_DNA"/>
</dbReference>
<evidence type="ECO:0000313" key="12">
    <source>
        <dbReference type="Proteomes" id="UP000433483"/>
    </source>
</evidence>
<dbReference type="EMBL" id="QXFX01009497">
    <property type="protein sequence ID" value="KAE9054593.1"/>
    <property type="molecule type" value="Genomic_DNA"/>
</dbReference>
<dbReference type="EMBL" id="QXGF01009258">
    <property type="protein sequence ID" value="KAE8916709.1"/>
    <property type="molecule type" value="Genomic_DNA"/>
</dbReference>
<evidence type="ECO:0000313" key="8">
    <source>
        <dbReference type="EMBL" id="KAE9158368.1"/>
    </source>
</evidence>
<keyword evidence="12" id="KW-1185">Reference proteome</keyword>
<protein>
    <submittedName>
        <fullName evidence="3">Uncharacterized protein</fullName>
    </submittedName>
</protein>
<dbReference type="EMBL" id="QXFW01009514">
    <property type="protein sequence ID" value="KAE8953932.1"/>
    <property type="molecule type" value="Genomic_DNA"/>
</dbReference>
<evidence type="ECO:0000313" key="1">
    <source>
        <dbReference type="EMBL" id="KAE8916709.1"/>
    </source>
</evidence>
<evidence type="ECO:0000313" key="6">
    <source>
        <dbReference type="EMBL" id="KAE9156394.1"/>
    </source>
</evidence>
<dbReference type="Proteomes" id="UP000440732">
    <property type="component" value="Unassembled WGS sequence"/>
</dbReference>
<dbReference type="Proteomes" id="UP000437068">
    <property type="component" value="Unassembled WGS sequence"/>
</dbReference>
<dbReference type="EMBL" id="QXGE01010597">
    <property type="protein sequence ID" value="KAE9259579.1"/>
    <property type="molecule type" value="Genomic_DNA"/>
</dbReference>
<dbReference type="Proteomes" id="UP000433483">
    <property type="component" value="Unassembled WGS sequence"/>
</dbReference>
<evidence type="ECO:0000313" key="16">
    <source>
        <dbReference type="Proteomes" id="UP000441208"/>
    </source>
</evidence>
<evidence type="ECO:0000313" key="4">
    <source>
        <dbReference type="EMBL" id="KAE9054593.1"/>
    </source>
</evidence>
<proteinExistence type="predicted"/>
<dbReference type="EMBL" id="QXFZ01009618">
    <property type="protein sequence ID" value="KAE9054531.1"/>
    <property type="molecule type" value="Genomic_DNA"/>
</dbReference>
<evidence type="ECO:0000313" key="18">
    <source>
        <dbReference type="Proteomes" id="UP000476176"/>
    </source>
</evidence>
<dbReference type="EMBL" id="QXGA01010742">
    <property type="protein sequence ID" value="KAE9055098.1"/>
    <property type="molecule type" value="Genomic_DNA"/>
</dbReference>
<evidence type="ECO:0000313" key="5">
    <source>
        <dbReference type="EMBL" id="KAE9055098.1"/>
    </source>
</evidence>
<evidence type="ECO:0000313" key="13">
    <source>
        <dbReference type="Proteomes" id="UP000437068"/>
    </source>
</evidence>
<evidence type="ECO:0000313" key="9">
    <source>
        <dbReference type="EMBL" id="KAE9259579.1"/>
    </source>
</evidence>
<evidence type="ECO:0000313" key="11">
    <source>
        <dbReference type="Proteomes" id="UP000429523"/>
    </source>
</evidence>
<dbReference type="Proteomes" id="UP000488956">
    <property type="component" value="Unassembled WGS sequence"/>
</dbReference>
<organism evidence="3 16">
    <name type="scientific">Phytophthora fragariae</name>
    <dbReference type="NCBI Taxonomy" id="53985"/>
    <lineage>
        <taxon>Eukaryota</taxon>
        <taxon>Sar</taxon>
        <taxon>Stramenopiles</taxon>
        <taxon>Oomycota</taxon>
        <taxon>Peronosporomycetes</taxon>
        <taxon>Peronosporales</taxon>
        <taxon>Peronosporaceae</taxon>
        <taxon>Phytophthora</taxon>
    </lineage>
</organism>
<evidence type="ECO:0000313" key="15">
    <source>
        <dbReference type="Proteomes" id="UP000440732"/>
    </source>
</evidence>
<dbReference type="Proteomes" id="UP000486351">
    <property type="component" value="Unassembled WGS sequence"/>
</dbReference>
<evidence type="ECO:0000313" key="2">
    <source>
        <dbReference type="EMBL" id="KAE8953932.1"/>
    </source>
</evidence>